<dbReference type="PANTHER" id="PTHR13800:SF1">
    <property type="entry name" value="TRANSIENT RECEPTOR POTENTIAL CATION CHANNEL TRPM"/>
    <property type="match status" value="1"/>
</dbReference>
<feature type="domain" description="TRPM-like" evidence="6">
    <location>
        <begin position="59"/>
        <end position="176"/>
    </location>
</feature>
<dbReference type="InterPro" id="IPR057366">
    <property type="entry name" value="TRPM-like"/>
</dbReference>
<dbReference type="Pfam" id="PF25508">
    <property type="entry name" value="TRPM2"/>
    <property type="match status" value="1"/>
</dbReference>
<name>A0A814YTM1_9BILA</name>
<evidence type="ECO:0000259" key="6">
    <source>
        <dbReference type="Pfam" id="PF25508"/>
    </source>
</evidence>
<evidence type="ECO:0000256" key="1">
    <source>
        <dbReference type="ARBA" id="ARBA00004141"/>
    </source>
</evidence>
<keyword evidence="3 5" id="KW-1133">Transmembrane helix</keyword>
<evidence type="ECO:0000313" key="7">
    <source>
        <dbReference type="EMBL" id="CAF1234518.1"/>
    </source>
</evidence>
<reference evidence="7" key="1">
    <citation type="submission" date="2021-02" db="EMBL/GenBank/DDBJ databases">
        <authorList>
            <person name="Nowell W R."/>
        </authorList>
    </citation>
    <scope>NUCLEOTIDE SEQUENCE</scope>
</reference>
<dbReference type="AlphaFoldDB" id="A0A814YTM1"/>
<dbReference type="Proteomes" id="UP000663889">
    <property type="component" value="Unassembled WGS sequence"/>
</dbReference>
<proteinExistence type="predicted"/>
<evidence type="ECO:0000313" key="8">
    <source>
        <dbReference type="Proteomes" id="UP000663889"/>
    </source>
</evidence>
<keyword evidence="2 5" id="KW-0812">Transmembrane</keyword>
<keyword evidence="4 5" id="KW-0472">Membrane</keyword>
<dbReference type="GO" id="GO:0030001">
    <property type="term" value="P:metal ion transport"/>
    <property type="evidence" value="ECO:0007669"/>
    <property type="project" value="TreeGrafter"/>
</dbReference>
<feature type="transmembrane region" description="Helical" evidence="5">
    <location>
        <begin position="201"/>
        <end position="220"/>
    </location>
</feature>
<organism evidence="7 8">
    <name type="scientific">Rotaria sordida</name>
    <dbReference type="NCBI Taxonomy" id="392033"/>
    <lineage>
        <taxon>Eukaryota</taxon>
        <taxon>Metazoa</taxon>
        <taxon>Spiralia</taxon>
        <taxon>Gnathifera</taxon>
        <taxon>Rotifera</taxon>
        <taxon>Eurotatoria</taxon>
        <taxon>Bdelloidea</taxon>
        <taxon>Philodinida</taxon>
        <taxon>Philodinidae</taxon>
        <taxon>Rotaria</taxon>
    </lineage>
</organism>
<evidence type="ECO:0000256" key="4">
    <source>
        <dbReference type="ARBA" id="ARBA00023136"/>
    </source>
</evidence>
<dbReference type="EMBL" id="CAJNOU010001651">
    <property type="protein sequence ID" value="CAF1234518.1"/>
    <property type="molecule type" value="Genomic_DNA"/>
</dbReference>
<gene>
    <name evidence="7" type="ORF">SEV965_LOCUS22882</name>
</gene>
<dbReference type="GO" id="GO:0005886">
    <property type="term" value="C:plasma membrane"/>
    <property type="evidence" value="ECO:0007669"/>
    <property type="project" value="TreeGrafter"/>
</dbReference>
<dbReference type="InterPro" id="IPR050927">
    <property type="entry name" value="TRPM"/>
</dbReference>
<dbReference type="PANTHER" id="PTHR13800">
    <property type="entry name" value="TRANSIENT RECEPTOR POTENTIAL CATION CHANNEL, SUBFAMILY M, MEMBER 6"/>
    <property type="match status" value="1"/>
</dbReference>
<evidence type="ECO:0000256" key="2">
    <source>
        <dbReference type="ARBA" id="ARBA00022692"/>
    </source>
</evidence>
<accession>A0A814YTM1</accession>
<protein>
    <recommendedName>
        <fullName evidence="6">TRPM-like domain-containing protein</fullName>
    </recommendedName>
</protein>
<sequence>MDEHIAQKLRNVRTTNNRLPVKGKEKNAICRREDFYLDYFNLILDNTNKNNNLLLLDDNMSLGKDAPQELFLWTLFLNRLELATYLCSKTWNSSVAPLFGALIYRRAASSELGIDIKQQYEENAEQFDIHAMSIIDQCFDNDENFAIDLLKQPAVAFNNIYPLQLARKINCKSFLASKCVQKYLDHQWFGCINYKRTAINFRVFLCSLFFPFFPIFCIFLP</sequence>
<evidence type="ECO:0000256" key="3">
    <source>
        <dbReference type="ARBA" id="ARBA00022989"/>
    </source>
</evidence>
<evidence type="ECO:0000256" key="5">
    <source>
        <dbReference type="SAM" id="Phobius"/>
    </source>
</evidence>
<comment type="caution">
    <text evidence="7">The sequence shown here is derived from an EMBL/GenBank/DDBJ whole genome shotgun (WGS) entry which is preliminary data.</text>
</comment>
<comment type="subcellular location">
    <subcellularLocation>
        <location evidence="1">Membrane</location>
        <topology evidence="1">Multi-pass membrane protein</topology>
    </subcellularLocation>
</comment>
<dbReference type="GO" id="GO:0005261">
    <property type="term" value="F:monoatomic cation channel activity"/>
    <property type="evidence" value="ECO:0007669"/>
    <property type="project" value="TreeGrafter"/>
</dbReference>